<evidence type="ECO:0000256" key="2">
    <source>
        <dbReference type="ARBA" id="ARBA00022475"/>
    </source>
</evidence>
<dbReference type="GO" id="GO:0050909">
    <property type="term" value="P:sensory perception of taste"/>
    <property type="evidence" value="ECO:0007669"/>
    <property type="project" value="InterPro"/>
</dbReference>
<evidence type="ECO:0000256" key="6">
    <source>
        <dbReference type="ARBA" id="ARBA00023170"/>
    </source>
</evidence>
<dbReference type="PANTHER" id="PTHR21143:SF133">
    <property type="entry name" value="GUSTATORY AND PHEROMONE RECEPTOR 32A-RELATED"/>
    <property type="match status" value="1"/>
</dbReference>
<protein>
    <recommendedName>
        <fullName evidence="8">Gustatory receptor</fullName>
    </recommendedName>
</protein>
<dbReference type="GO" id="GO:0007165">
    <property type="term" value="P:signal transduction"/>
    <property type="evidence" value="ECO:0007669"/>
    <property type="project" value="UniProtKB-KW"/>
</dbReference>
<dbReference type="GO" id="GO:0008049">
    <property type="term" value="P:male courtship behavior"/>
    <property type="evidence" value="ECO:0007669"/>
    <property type="project" value="TreeGrafter"/>
</dbReference>
<gene>
    <name evidence="9" type="primary">105627031</name>
</gene>
<dbReference type="EnsemblMetazoa" id="XM_012208311.1">
    <property type="protein sequence ID" value="XP_012063701.1"/>
    <property type="gene ID" value="LOC105627031"/>
</dbReference>
<evidence type="ECO:0000256" key="1">
    <source>
        <dbReference type="ARBA" id="ARBA00004651"/>
    </source>
</evidence>
<feature type="transmembrane region" description="Helical" evidence="8">
    <location>
        <begin position="379"/>
        <end position="401"/>
    </location>
</feature>
<evidence type="ECO:0000256" key="5">
    <source>
        <dbReference type="ARBA" id="ARBA00023136"/>
    </source>
</evidence>
<evidence type="ECO:0000256" key="3">
    <source>
        <dbReference type="ARBA" id="ARBA00022692"/>
    </source>
</evidence>
<dbReference type="GO" id="GO:0007635">
    <property type="term" value="P:chemosensory behavior"/>
    <property type="evidence" value="ECO:0007669"/>
    <property type="project" value="TreeGrafter"/>
</dbReference>
<feature type="transmembrane region" description="Helical" evidence="8">
    <location>
        <begin position="90"/>
        <end position="110"/>
    </location>
</feature>
<keyword evidence="3 8" id="KW-0812">Transmembrane</keyword>
<reference evidence="10" key="1">
    <citation type="journal article" date="2011" name="PLoS Genet.">
        <title>The genome sequence of the leaf-cutter ant Atta cephalotes reveals insights into its obligate symbiotic lifestyle.</title>
        <authorList>
            <person name="Suen G."/>
            <person name="Teiling C."/>
            <person name="Li L."/>
            <person name="Holt C."/>
            <person name="Abouheif E."/>
            <person name="Bornberg-Bauer E."/>
            <person name="Bouffard P."/>
            <person name="Caldera E.J."/>
            <person name="Cash E."/>
            <person name="Cavanaugh A."/>
            <person name="Denas O."/>
            <person name="Elhaik E."/>
            <person name="Fave M.J."/>
            <person name="Gadau J."/>
            <person name="Gibson J.D."/>
            <person name="Graur D."/>
            <person name="Grubbs K.J."/>
            <person name="Hagen D.E."/>
            <person name="Harkins T.T."/>
            <person name="Helmkampf M."/>
            <person name="Hu H."/>
            <person name="Johnson B.R."/>
            <person name="Kim J."/>
            <person name="Marsh S.E."/>
            <person name="Moeller J.A."/>
            <person name="Munoz-Torres M.C."/>
            <person name="Murphy M.C."/>
            <person name="Naughton M.C."/>
            <person name="Nigam S."/>
            <person name="Overson R."/>
            <person name="Rajakumar R."/>
            <person name="Reese J.T."/>
            <person name="Scott J.J."/>
            <person name="Smith C.R."/>
            <person name="Tao S."/>
            <person name="Tsutsui N.D."/>
            <person name="Viljakainen L."/>
            <person name="Wissler L."/>
            <person name="Yandell M.D."/>
            <person name="Zimmer F."/>
            <person name="Taylor J."/>
            <person name="Slater S.C."/>
            <person name="Clifton S.W."/>
            <person name="Warren W.C."/>
            <person name="Elsik C.G."/>
            <person name="Smith C.D."/>
            <person name="Weinstock G.M."/>
            <person name="Gerardo N.M."/>
            <person name="Currie C.R."/>
        </authorList>
    </citation>
    <scope>NUCLEOTIDE SEQUENCE [LARGE SCALE GENOMIC DNA]</scope>
</reference>
<dbReference type="GO" id="GO:0043025">
    <property type="term" value="C:neuronal cell body"/>
    <property type="evidence" value="ECO:0007669"/>
    <property type="project" value="TreeGrafter"/>
</dbReference>
<evidence type="ECO:0000256" key="4">
    <source>
        <dbReference type="ARBA" id="ARBA00022989"/>
    </source>
</evidence>
<dbReference type="GO" id="GO:0030425">
    <property type="term" value="C:dendrite"/>
    <property type="evidence" value="ECO:0007669"/>
    <property type="project" value="TreeGrafter"/>
</dbReference>
<organism evidence="9 10">
    <name type="scientific">Atta cephalotes</name>
    <name type="common">Leafcutter ant</name>
    <dbReference type="NCBI Taxonomy" id="12957"/>
    <lineage>
        <taxon>Eukaryota</taxon>
        <taxon>Metazoa</taxon>
        <taxon>Ecdysozoa</taxon>
        <taxon>Arthropoda</taxon>
        <taxon>Hexapoda</taxon>
        <taxon>Insecta</taxon>
        <taxon>Pterygota</taxon>
        <taxon>Neoptera</taxon>
        <taxon>Endopterygota</taxon>
        <taxon>Hymenoptera</taxon>
        <taxon>Apocrita</taxon>
        <taxon>Aculeata</taxon>
        <taxon>Formicoidea</taxon>
        <taxon>Formicidae</taxon>
        <taxon>Myrmicinae</taxon>
        <taxon>Atta</taxon>
    </lineage>
</organism>
<feature type="transmembrane region" description="Helical" evidence="8">
    <location>
        <begin position="55"/>
        <end position="78"/>
    </location>
</feature>
<evidence type="ECO:0000313" key="9">
    <source>
        <dbReference type="EnsemblMetazoa" id="XP_012063701.1"/>
    </source>
</evidence>
<keyword evidence="5 8" id="KW-0472">Membrane</keyword>
<dbReference type="InterPro" id="IPR013604">
    <property type="entry name" value="7TM_chemorcpt"/>
</dbReference>
<dbReference type="AlphaFoldDB" id="A0A158P1P3"/>
<dbReference type="EMBL" id="ADTU01006729">
    <property type="status" value="NOT_ANNOTATED_CDS"/>
    <property type="molecule type" value="Genomic_DNA"/>
</dbReference>
<dbReference type="Pfam" id="PF08395">
    <property type="entry name" value="7tm_7"/>
    <property type="match status" value="1"/>
</dbReference>
<accession>A0A158P1P3</accession>
<keyword evidence="4 8" id="KW-1133">Transmembrane helix</keyword>
<comment type="function">
    <text evidence="8">Gustatory receptor which mediates acceptance or avoidance behavior, depending on its substrates.</text>
</comment>
<evidence type="ECO:0000256" key="7">
    <source>
        <dbReference type="ARBA" id="ARBA00023224"/>
    </source>
</evidence>
<dbReference type="KEGG" id="acep:105627031"/>
<keyword evidence="6 8" id="KW-0675">Receptor</keyword>
<feature type="transmembrane region" description="Helical" evidence="8">
    <location>
        <begin position="259"/>
        <end position="283"/>
    </location>
</feature>
<sequence length="420" mass="48521">MFSTKIQEKMKKKWKLLHATDFKSLMYPCFFNCGILGIFPYKINASNFEISKPRYILSIVIICVSFVSCLLINHGFIISKIITLGSIVRNFEAVCFFTFNGLIMILTHILSNPRMRLLQKIWEISSKLLPSKTYQKLSRLIHTKDILSVILLAVQEYVYFSKMRLFETNHWIVRCFITVFLVYLLQLEFHMNMLYVNCVCVLKACFKKIDDDLNYIQRLMTNDMKSSVPSLICSTQRNQIFLIELKTLMRQHLMINETVQLLNIIFSLQLLATVTVTFAQITAGLYDYIVHWQGEVIITFDRHLLDAILTTMVQYVMKVMLIVWACETGKNQAREIGTTIYDVLNNARDKQIKAELQLFSLQILHCKNTFLTKGLTMDATLLATMVGGITTYMLILIQFLIAGHSCDERSGINITNNSVI</sequence>
<keyword evidence="7 8" id="KW-0807">Transducer</keyword>
<reference evidence="9" key="2">
    <citation type="submission" date="2016-04" db="UniProtKB">
        <authorList>
            <consortium name="EnsemblMetazoa"/>
        </authorList>
    </citation>
    <scope>IDENTIFICATION</scope>
</reference>
<dbReference type="OrthoDB" id="6366728at2759"/>
<evidence type="ECO:0000256" key="8">
    <source>
        <dbReference type="RuleBase" id="RU363108"/>
    </source>
</evidence>
<dbReference type="Proteomes" id="UP000005205">
    <property type="component" value="Unassembled WGS sequence"/>
</dbReference>
<feature type="transmembrane region" description="Helical" evidence="8">
    <location>
        <begin position="303"/>
        <end position="326"/>
    </location>
</feature>
<name>A0A158P1P3_ATTCE</name>
<comment type="subcellular location">
    <subcellularLocation>
        <location evidence="1 8">Cell membrane</location>
        <topology evidence="1 8">Multi-pass membrane protein</topology>
    </subcellularLocation>
</comment>
<keyword evidence="10" id="KW-1185">Reference proteome</keyword>
<dbReference type="GO" id="GO:0030424">
    <property type="term" value="C:axon"/>
    <property type="evidence" value="ECO:0007669"/>
    <property type="project" value="TreeGrafter"/>
</dbReference>
<keyword evidence="2 8" id="KW-1003">Cell membrane</keyword>
<evidence type="ECO:0000313" key="10">
    <source>
        <dbReference type="Proteomes" id="UP000005205"/>
    </source>
</evidence>
<dbReference type="PANTHER" id="PTHR21143">
    <property type="entry name" value="INVERTEBRATE GUSTATORY RECEPTOR"/>
    <property type="match status" value="1"/>
</dbReference>
<comment type="similarity">
    <text evidence="8">Belongs to the insect chemoreceptor superfamily. Gustatory receptor (GR) family.</text>
</comment>
<dbReference type="GO" id="GO:0005886">
    <property type="term" value="C:plasma membrane"/>
    <property type="evidence" value="ECO:0007669"/>
    <property type="project" value="UniProtKB-SubCell"/>
</dbReference>
<proteinExistence type="inferred from homology"/>
<feature type="transmembrane region" description="Helical" evidence="8">
    <location>
        <begin position="168"/>
        <end position="185"/>
    </location>
</feature>
<feature type="transmembrane region" description="Helical" evidence="8">
    <location>
        <begin position="21"/>
        <end position="43"/>
    </location>
</feature>
<dbReference type="InParanoid" id="A0A158P1P3"/>